<keyword evidence="1 5" id="KW-0479">Metal-binding</keyword>
<feature type="region of interest" description="Disordered" evidence="6">
    <location>
        <begin position="243"/>
        <end position="302"/>
    </location>
</feature>
<gene>
    <name evidence="8" type="ORF">COCNU_14G001040</name>
</gene>
<feature type="zinc finger region" description="C3H1-type" evidence="5">
    <location>
        <begin position="651"/>
        <end position="679"/>
    </location>
</feature>
<reference evidence="8" key="1">
    <citation type="journal article" date="2017" name="Gigascience">
        <title>The genome draft of coconut (Cocos nucifera).</title>
        <authorList>
            <person name="Xiao Y."/>
            <person name="Xu P."/>
            <person name="Fan H."/>
            <person name="Baudouin L."/>
            <person name="Xia W."/>
            <person name="Bocs S."/>
            <person name="Xu J."/>
            <person name="Li Q."/>
            <person name="Guo A."/>
            <person name="Zhou L."/>
            <person name="Li J."/>
            <person name="Wu Y."/>
            <person name="Ma Z."/>
            <person name="Armero A."/>
            <person name="Issali A.E."/>
            <person name="Liu N."/>
            <person name="Peng M."/>
            <person name="Yang Y."/>
        </authorList>
    </citation>
    <scope>NUCLEOTIDE SEQUENCE</scope>
    <source>
        <tissue evidence="8">Spear leaf of Hainan Tall coconut</tissue>
    </source>
</reference>
<feature type="region of interest" description="Disordered" evidence="6">
    <location>
        <begin position="521"/>
        <end position="571"/>
    </location>
</feature>
<feature type="domain" description="C3H1-type" evidence="7">
    <location>
        <begin position="651"/>
        <end position="679"/>
    </location>
</feature>
<feature type="compositionally biased region" description="Basic and acidic residues" evidence="6">
    <location>
        <begin position="97"/>
        <end position="107"/>
    </location>
</feature>
<dbReference type="SMART" id="SM00356">
    <property type="entry name" value="ZnF_C3H1"/>
    <property type="match status" value="2"/>
</dbReference>
<dbReference type="EMBL" id="CM017885">
    <property type="protein sequence ID" value="KAG1367636.1"/>
    <property type="molecule type" value="Genomic_DNA"/>
</dbReference>
<keyword evidence="4 5" id="KW-0862">Zinc</keyword>
<feature type="region of interest" description="Disordered" evidence="6">
    <location>
        <begin position="55"/>
        <end position="139"/>
    </location>
</feature>
<evidence type="ECO:0000256" key="2">
    <source>
        <dbReference type="ARBA" id="ARBA00022737"/>
    </source>
</evidence>
<feature type="region of interest" description="Disordered" evidence="6">
    <location>
        <begin position="1"/>
        <end position="37"/>
    </location>
</feature>
<keyword evidence="3 5" id="KW-0863">Zinc-finger</keyword>
<reference evidence="8" key="2">
    <citation type="submission" date="2019-07" db="EMBL/GenBank/DDBJ databases">
        <authorList>
            <person name="Yang Y."/>
            <person name="Bocs S."/>
            <person name="Baudouin L."/>
        </authorList>
    </citation>
    <scope>NUCLEOTIDE SEQUENCE</scope>
    <source>
        <tissue evidence="8">Spear leaf of Hainan Tall coconut</tissue>
    </source>
</reference>
<organism evidence="8 9">
    <name type="scientific">Cocos nucifera</name>
    <name type="common">Coconut palm</name>
    <dbReference type="NCBI Taxonomy" id="13894"/>
    <lineage>
        <taxon>Eukaryota</taxon>
        <taxon>Viridiplantae</taxon>
        <taxon>Streptophyta</taxon>
        <taxon>Embryophyta</taxon>
        <taxon>Tracheophyta</taxon>
        <taxon>Spermatophyta</taxon>
        <taxon>Magnoliopsida</taxon>
        <taxon>Liliopsida</taxon>
        <taxon>Arecaceae</taxon>
        <taxon>Arecoideae</taxon>
        <taxon>Cocoseae</taxon>
        <taxon>Attaleinae</taxon>
        <taxon>Cocos</taxon>
    </lineage>
</organism>
<dbReference type="GO" id="GO:0008270">
    <property type="term" value="F:zinc ion binding"/>
    <property type="evidence" value="ECO:0007669"/>
    <property type="project" value="UniProtKB-KW"/>
</dbReference>
<keyword evidence="9" id="KW-1185">Reference proteome</keyword>
<dbReference type="GO" id="GO:0005634">
    <property type="term" value="C:nucleus"/>
    <property type="evidence" value="ECO:0007669"/>
    <property type="project" value="TreeGrafter"/>
</dbReference>
<evidence type="ECO:0000256" key="4">
    <source>
        <dbReference type="ARBA" id="ARBA00022833"/>
    </source>
</evidence>
<dbReference type="InterPro" id="IPR000571">
    <property type="entry name" value="Znf_CCCH"/>
</dbReference>
<dbReference type="Proteomes" id="UP000797356">
    <property type="component" value="Chromosome 14"/>
</dbReference>
<evidence type="ECO:0000313" key="8">
    <source>
        <dbReference type="EMBL" id="KAG1367636.1"/>
    </source>
</evidence>
<feature type="compositionally biased region" description="Basic residues" evidence="6">
    <location>
        <begin position="552"/>
        <end position="564"/>
    </location>
</feature>
<feature type="domain" description="C3H1-type" evidence="7">
    <location>
        <begin position="626"/>
        <end position="650"/>
    </location>
</feature>
<dbReference type="GO" id="GO:0045892">
    <property type="term" value="P:negative regulation of DNA-templated transcription"/>
    <property type="evidence" value="ECO:0007669"/>
    <property type="project" value="InterPro"/>
</dbReference>
<dbReference type="OrthoDB" id="411372at2759"/>
<keyword evidence="2" id="KW-0677">Repeat</keyword>
<feature type="compositionally biased region" description="Basic and acidic residues" evidence="6">
    <location>
        <begin position="268"/>
        <end position="281"/>
    </location>
</feature>
<dbReference type="GO" id="GO:0003723">
    <property type="term" value="F:RNA binding"/>
    <property type="evidence" value="ECO:0007669"/>
    <property type="project" value="InterPro"/>
</dbReference>
<dbReference type="Gene3D" id="4.10.1000.10">
    <property type="entry name" value="Zinc finger, CCCH-type"/>
    <property type="match status" value="1"/>
</dbReference>
<comment type="caution">
    <text evidence="8">The sequence shown here is derived from an EMBL/GenBank/DDBJ whole genome shotgun (WGS) entry which is preliminary data.</text>
</comment>
<feature type="zinc finger region" description="C3H1-type" evidence="5">
    <location>
        <begin position="626"/>
        <end position="650"/>
    </location>
</feature>
<feature type="region of interest" description="Disordered" evidence="6">
    <location>
        <begin position="714"/>
        <end position="744"/>
    </location>
</feature>
<proteinExistence type="predicted"/>
<dbReference type="PROSITE" id="PS50103">
    <property type="entry name" value="ZF_C3H1"/>
    <property type="match status" value="2"/>
</dbReference>
<evidence type="ECO:0000313" key="9">
    <source>
        <dbReference type="Proteomes" id="UP000797356"/>
    </source>
</evidence>
<evidence type="ECO:0000259" key="7">
    <source>
        <dbReference type="PROSITE" id="PS50103"/>
    </source>
</evidence>
<dbReference type="InterPro" id="IPR045124">
    <property type="entry name" value="Su(sable)-like"/>
</dbReference>
<feature type="compositionally biased region" description="Basic and acidic residues" evidence="6">
    <location>
        <begin position="60"/>
        <end position="78"/>
    </location>
</feature>
<dbReference type="InterPro" id="IPR036855">
    <property type="entry name" value="Znf_CCCH_sf"/>
</dbReference>
<evidence type="ECO:0000256" key="1">
    <source>
        <dbReference type="ARBA" id="ARBA00022723"/>
    </source>
</evidence>
<name>A0A8K0ITW5_COCNU</name>
<evidence type="ECO:0000256" key="5">
    <source>
        <dbReference type="PROSITE-ProRule" id="PRU00723"/>
    </source>
</evidence>
<protein>
    <submittedName>
        <fullName evidence="8">Zinc finger CCCH domain-containing protein 7</fullName>
    </submittedName>
</protein>
<accession>A0A8K0ITW5</accession>
<evidence type="ECO:0000256" key="3">
    <source>
        <dbReference type="ARBA" id="ARBA00022771"/>
    </source>
</evidence>
<dbReference type="SUPFAM" id="SSF90229">
    <property type="entry name" value="CCCH zinc finger"/>
    <property type="match status" value="2"/>
</dbReference>
<evidence type="ECO:0000256" key="6">
    <source>
        <dbReference type="SAM" id="MobiDB-lite"/>
    </source>
</evidence>
<dbReference type="AlphaFoldDB" id="A0A8K0ITW5"/>
<sequence length="873" mass="95852">MEDIVRSPAPELQTLNPRMKGFSRSPSRAPRRSHLDSASYRTLVRIFSLCLDESLPRPQESCKDPDSRSDEVPERSSTGKDSIFGRNGDGNVAEETGPGRKGEEHSGFEGIENGGFGGSERSQCSARGNPRFDDSSLNGNIASREELGHENGTSAELSESLVFEKLQSGGTKDDALHRMEELGHGSGHKECDRSANDGTQEGLFFTDLEHLLHDNINSVEQPANGESLNDMISDFSGLIDNPNDLVYSDGSQDGQRRLGHGELASNELQKDVPLRNSKLADSKNQISRSEQGKNHEPRDENGKIIFSGDEIIYSSEELLHGKMRVEGHGECVDDVLAKGMFPDKHMMDEVRDKEIKSVKELGEGLQQEAHCCPDSLMEGSGSRELASPVLASEDSGDIEEGEIPGELNISDQALDLVHDHVVLEHQNLEAGTTYCGSPNKGDTNMTCIDEGLHSRESNYKDDESAVPIHITEGDIMHVSGDDRSSETQRKKSYSSGMSVDVKCPAVYPEALGLPGENLEKITSQNKEKPSNSVAVEARVKRKRGALTEERKAKRKKAKKRKRAQKEREQGVKRLKLQPISKPKTVKYCNFYLMGRCQQVNVPTAVLVPLCIGTGDLCKFSHDTTPLTKSQPCTYFARDSCLKGDDCPFDHQLSKYPCHNFSSKGMCSRGDKCKFSHKITTNEASSSMPIISESKSPLTSEKLNFRKQNSTNITSVVARGPPKPTASSTPLPIHKNMEGGTIKPQKIPMRIPNGICFLSFGKGPSESISKHQDNLLKECKILDQQNQEKFLMDGHNNDADDIGSAQKSFLKAHSESNMMSGRAAHSTINAFDNKNLKNNSFSSVPSVTPGSRSLHSEVSDASKILEEFLFSGIS</sequence>
<feature type="compositionally biased region" description="Basic and acidic residues" evidence="6">
    <location>
        <begin position="290"/>
        <end position="302"/>
    </location>
</feature>
<dbReference type="PANTHER" id="PTHR13119:SF12">
    <property type="entry name" value="PROTEIN SUPPRESSOR OF SABLE"/>
    <property type="match status" value="1"/>
</dbReference>
<dbReference type="PANTHER" id="PTHR13119">
    <property type="entry name" value="ZINC FINGER CCCH DOMAIN-CONTAINING PROTEI"/>
    <property type="match status" value="1"/>
</dbReference>